<protein>
    <recommendedName>
        <fullName evidence="1">Ferric siderophore reductase C-terminal domain-containing protein</fullName>
    </recommendedName>
</protein>
<dbReference type="AlphaFoldDB" id="W5W975"/>
<dbReference type="GO" id="GO:0051537">
    <property type="term" value="F:2 iron, 2 sulfur cluster binding"/>
    <property type="evidence" value="ECO:0007669"/>
    <property type="project" value="InterPro"/>
</dbReference>
<dbReference type="STRING" id="1449976.KALB_1361"/>
<sequence length="219" mass="23585">MADRIVTADALTDPGVVAELVALSGRQWATADRRVAGTLWWYTTSSILLTPFLTRLAEVDLAPDPELSGVRLHINPEGRLLNAQPTRLLSTVDELPGRLRAALDAVLPVLAEASGTRVRPLWAITADSLANVLLRAWRGLGDPDRGAAQATELAAAIGAPMPVPRFVEVAVRAGSPPVRLVRRVSCCLIYQAGFAKCASCPHQEPFERLDRMAEAARLL</sequence>
<dbReference type="Pfam" id="PF11575">
    <property type="entry name" value="FhuF_C"/>
    <property type="match status" value="1"/>
</dbReference>
<dbReference type="OrthoDB" id="3290158at2"/>
<evidence type="ECO:0000313" key="2">
    <source>
        <dbReference type="EMBL" id="AHH94734.1"/>
    </source>
</evidence>
<name>W5W975_9PSEU</name>
<dbReference type="EMBL" id="CP007155">
    <property type="protein sequence ID" value="AHH94734.1"/>
    <property type="molecule type" value="Genomic_DNA"/>
</dbReference>
<keyword evidence="3" id="KW-1185">Reference proteome</keyword>
<gene>
    <name evidence="2" type="ORF">KALB_1361</name>
</gene>
<dbReference type="eggNOG" id="COG4114">
    <property type="taxonomic scope" value="Bacteria"/>
</dbReference>
<organism evidence="2 3">
    <name type="scientific">Kutzneria albida DSM 43870</name>
    <dbReference type="NCBI Taxonomy" id="1449976"/>
    <lineage>
        <taxon>Bacteria</taxon>
        <taxon>Bacillati</taxon>
        <taxon>Actinomycetota</taxon>
        <taxon>Actinomycetes</taxon>
        <taxon>Pseudonocardiales</taxon>
        <taxon>Pseudonocardiaceae</taxon>
        <taxon>Kutzneria</taxon>
    </lineage>
</organism>
<proteinExistence type="predicted"/>
<dbReference type="Proteomes" id="UP000019225">
    <property type="component" value="Chromosome"/>
</dbReference>
<evidence type="ECO:0000313" key="3">
    <source>
        <dbReference type="Proteomes" id="UP000019225"/>
    </source>
</evidence>
<dbReference type="KEGG" id="kal:KALB_1361"/>
<reference evidence="2 3" key="1">
    <citation type="journal article" date="2014" name="BMC Genomics">
        <title>Complete genome sequence of producer of the glycopeptide antibiotic Aculeximycin Kutzneria albida DSM 43870T, a representative of minor genus of Pseudonocardiaceae.</title>
        <authorList>
            <person name="Rebets Y."/>
            <person name="Tokovenko B."/>
            <person name="Lushchyk I."/>
            <person name="Ruckert C."/>
            <person name="Zaburannyi N."/>
            <person name="Bechthold A."/>
            <person name="Kalinowski J."/>
            <person name="Luzhetskyy A."/>
        </authorList>
    </citation>
    <scope>NUCLEOTIDE SEQUENCE [LARGE SCALE GENOMIC DNA]</scope>
    <source>
        <strain evidence="2">DSM 43870</strain>
    </source>
</reference>
<accession>W5W975</accession>
<dbReference type="HOGENOM" id="CLU_085298_0_0_11"/>
<evidence type="ECO:0000259" key="1">
    <source>
        <dbReference type="Pfam" id="PF11575"/>
    </source>
</evidence>
<dbReference type="RefSeq" id="WP_025354959.1">
    <property type="nucleotide sequence ID" value="NZ_CP007155.1"/>
</dbReference>
<feature type="domain" description="Ferric siderophore reductase C-terminal" evidence="1">
    <location>
        <begin position="183"/>
        <end position="202"/>
    </location>
</feature>
<dbReference type="InterPro" id="IPR024726">
    <property type="entry name" value="FhuF_C"/>
</dbReference>